<keyword evidence="2" id="KW-1185">Reference proteome</keyword>
<dbReference type="Gene3D" id="3.10.20.310">
    <property type="entry name" value="membrane protein fhac"/>
    <property type="match status" value="1"/>
</dbReference>
<evidence type="ECO:0000313" key="1">
    <source>
        <dbReference type="EMBL" id="NDU97819.1"/>
    </source>
</evidence>
<dbReference type="EMBL" id="JAAFZH010000013">
    <property type="protein sequence ID" value="NDU97819.1"/>
    <property type="molecule type" value="Genomic_DNA"/>
</dbReference>
<sequence length="659" mass="76054">MNRRCLNLLLPLLYCLLVGRMVLMGAETFAQQPQAQPQLPDSVRYVSKKANDSLATKVLPTLNDSAFIQRDSVFYNRLKTKMYKHRMTRQLYDLIFQDVYNSRVRTGEVNQLEVNPFKQYEGRIIGDIYIRRLGVFGQSVYDTLRKPGNWVERTGNRLHTNTRANIIRRSYLLFREGDALNPTVLRDNERLLRTTPIFHDARILVLPRAGSRQFVDVYVITQDVWSLLPTGGVGSLNQFSLGFEQRNFRGVGHQLFAQVAYSGDDPRQVMEYQGRYTVPFIGKTFLTAQAEFLYLRDLKQAALRLYRPFLTPDTKYAGAIEINRTQVNQRLVTRNDSVLLVPFTYNYSDIWVGRSFRIFYSANDDEARGRSRLVIALRNTIYDFSQRPTVTPDTNQLYQDSRTTLFSIGYSRRKYVRDVLIYGFGRTEDVPVGEAIAIITGFDNAELGPRKYAGINFSQGKYLAKSGYLYSLANIGGYIRNQRIEQGMLSLEANYFSPLMSSKWGNMRHFFNSRFTMGIDRFDNEYITLNSSTSGLNTDGIGINNDALRGTNRFLFNYQNILFSKLNFIGFRVAFITFANLGLVSFPDRSLFKGPLYQGYGIGFRLRNENLTFNSFQVRIAYYPNIPNNTIPFRFAFEGIPVLRFRDFDLSAPQIIPYR</sequence>
<accession>A0A6L9LLV5</accession>
<comment type="caution">
    <text evidence="1">The sequence shown here is derived from an EMBL/GenBank/DDBJ whole genome shotgun (WGS) entry which is preliminary data.</text>
</comment>
<proteinExistence type="predicted"/>
<gene>
    <name evidence="1" type="ORF">GK108_23240</name>
</gene>
<dbReference type="Proteomes" id="UP000474175">
    <property type="component" value="Unassembled WGS sequence"/>
</dbReference>
<protein>
    <recommendedName>
        <fullName evidence="3">BamA/TamA family outer membrane protein</fullName>
    </recommendedName>
</protein>
<reference evidence="1 2" key="1">
    <citation type="submission" date="2020-02" db="EMBL/GenBank/DDBJ databases">
        <title>Draft genome sequence of two Spirosoma agri KCTC 52727 and Spirosoma terrae KCTC 52035.</title>
        <authorList>
            <person name="Rojas J."/>
            <person name="Ambika Manirajan B."/>
            <person name="Suarez C."/>
            <person name="Ratering S."/>
            <person name="Schnell S."/>
        </authorList>
    </citation>
    <scope>NUCLEOTIDE SEQUENCE [LARGE SCALE GENOMIC DNA]</scope>
    <source>
        <strain evidence="1 2">KCTC 52035</strain>
    </source>
</reference>
<evidence type="ECO:0000313" key="2">
    <source>
        <dbReference type="Proteomes" id="UP000474175"/>
    </source>
</evidence>
<evidence type="ECO:0008006" key="3">
    <source>
        <dbReference type="Google" id="ProtNLM"/>
    </source>
</evidence>
<organism evidence="1 2">
    <name type="scientific">Spirosoma terrae</name>
    <dbReference type="NCBI Taxonomy" id="1968276"/>
    <lineage>
        <taxon>Bacteria</taxon>
        <taxon>Pseudomonadati</taxon>
        <taxon>Bacteroidota</taxon>
        <taxon>Cytophagia</taxon>
        <taxon>Cytophagales</taxon>
        <taxon>Cytophagaceae</taxon>
        <taxon>Spirosoma</taxon>
    </lineage>
</organism>
<dbReference type="AlphaFoldDB" id="A0A6L9LLV5"/>
<name>A0A6L9LLV5_9BACT</name>